<feature type="domain" description="Fibrinogen C-terminal" evidence="4">
    <location>
        <begin position="156"/>
        <end position="207"/>
    </location>
</feature>
<keyword evidence="1" id="KW-0245">EGF-like domain</keyword>
<evidence type="ECO:0000256" key="2">
    <source>
        <dbReference type="SAM" id="SignalP"/>
    </source>
</evidence>
<dbReference type="EMBL" id="CALNXK010000043">
    <property type="protein sequence ID" value="CAH3126737.1"/>
    <property type="molecule type" value="Genomic_DNA"/>
</dbReference>
<dbReference type="PROSITE" id="PS50026">
    <property type="entry name" value="EGF_3"/>
    <property type="match status" value="1"/>
</dbReference>
<comment type="caution">
    <text evidence="1">Lacks conserved residue(s) required for the propagation of feature annotation.</text>
</comment>
<name>A0ABN8NZM3_9CNID</name>
<feature type="disulfide bond" evidence="1">
    <location>
        <begin position="149"/>
        <end position="158"/>
    </location>
</feature>
<dbReference type="Gene3D" id="3.90.215.10">
    <property type="entry name" value="Gamma Fibrinogen, chain A, domain 1"/>
    <property type="match status" value="1"/>
</dbReference>
<dbReference type="SUPFAM" id="SSF57196">
    <property type="entry name" value="EGF/Laminin"/>
    <property type="match status" value="1"/>
</dbReference>
<dbReference type="CDD" id="cd00054">
    <property type="entry name" value="EGF_CA"/>
    <property type="match status" value="1"/>
</dbReference>
<dbReference type="PROSITE" id="PS51406">
    <property type="entry name" value="FIBRINOGEN_C_2"/>
    <property type="match status" value="1"/>
</dbReference>
<evidence type="ECO:0008006" key="7">
    <source>
        <dbReference type="Google" id="ProtNLM"/>
    </source>
</evidence>
<feature type="non-terminal residue" evidence="5">
    <location>
        <position position="373"/>
    </location>
</feature>
<dbReference type="InterPro" id="IPR014716">
    <property type="entry name" value="Fibrinogen_a/b/g_C_1"/>
</dbReference>
<reference evidence="5 6" key="1">
    <citation type="submission" date="2022-05" db="EMBL/GenBank/DDBJ databases">
        <authorList>
            <consortium name="Genoscope - CEA"/>
            <person name="William W."/>
        </authorList>
    </citation>
    <scope>NUCLEOTIDE SEQUENCE [LARGE SCALE GENOMIC DNA]</scope>
</reference>
<keyword evidence="6" id="KW-1185">Reference proteome</keyword>
<feature type="signal peptide" evidence="2">
    <location>
        <begin position="1"/>
        <end position="25"/>
    </location>
</feature>
<dbReference type="NCBIfam" id="NF040941">
    <property type="entry name" value="GGGWT_bact"/>
    <property type="match status" value="1"/>
</dbReference>
<dbReference type="Gene3D" id="2.10.25.10">
    <property type="entry name" value="Laminin"/>
    <property type="match status" value="1"/>
</dbReference>
<dbReference type="Proteomes" id="UP001159405">
    <property type="component" value="Unassembled WGS sequence"/>
</dbReference>
<protein>
    <recommendedName>
        <fullName evidence="7">EGF-like domain-containing protein</fullName>
    </recommendedName>
</protein>
<dbReference type="SUPFAM" id="SSF56496">
    <property type="entry name" value="Fibrinogen C-terminal domain-like"/>
    <property type="match status" value="1"/>
</dbReference>
<dbReference type="SMART" id="SM00181">
    <property type="entry name" value="EGF"/>
    <property type="match status" value="1"/>
</dbReference>
<sequence>MQLDMVETSHYLTLFLLLFRGGVLASTNYKGYFDFDGGTFAYGNAVAFYGQMLNSTPIDSKEIVDDTECFRACVKDSRCRSTNLKLVEEQSGKFLCQLLDTDKFTSPEVFNGSSDFHHYSFTAPCELNPCMNGATCQPIKNKYDFKCICAPGYHGKLCNATYRSCVELLNAGYNKSGINVIKPSQSQSDTLNVSCDQTSRGGGWTMVFKVVSGVGDNIYQLWSSASPLNEEKTAILNTSPSIPIHYKNRLVPNWQTADPKEVRVALYENQNEVLSIVFNATNSDNENWFSANRVISSPWTDLTTSFHQFFSIPGDLALKRYFYIAGPYLTCAGDSGWLLIGGDGCSWENRFPAGTIMYSKLTTSINMSDYGKL</sequence>
<evidence type="ECO:0000256" key="1">
    <source>
        <dbReference type="PROSITE-ProRule" id="PRU00076"/>
    </source>
</evidence>
<dbReference type="SUPFAM" id="SSF57414">
    <property type="entry name" value="Hairpin loop containing domain-like"/>
    <property type="match status" value="1"/>
</dbReference>
<dbReference type="PROSITE" id="PS00022">
    <property type="entry name" value="EGF_1"/>
    <property type="match status" value="1"/>
</dbReference>
<dbReference type="InterPro" id="IPR000742">
    <property type="entry name" value="EGF"/>
</dbReference>
<evidence type="ECO:0000313" key="5">
    <source>
        <dbReference type="EMBL" id="CAH3126737.1"/>
    </source>
</evidence>
<evidence type="ECO:0000259" key="3">
    <source>
        <dbReference type="PROSITE" id="PS50026"/>
    </source>
</evidence>
<evidence type="ECO:0000259" key="4">
    <source>
        <dbReference type="PROSITE" id="PS51406"/>
    </source>
</evidence>
<proteinExistence type="predicted"/>
<feature type="disulfide bond" evidence="1">
    <location>
        <begin position="130"/>
        <end position="147"/>
    </location>
</feature>
<feature type="chain" id="PRO_5045080892" description="EGF-like domain-containing protein" evidence="2">
    <location>
        <begin position="26"/>
        <end position="373"/>
    </location>
</feature>
<evidence type="ECO:0000313" key="6">
    <source>
        <dbReference type="Proteomes" id="UP001159405"/>
    </source>
</evidence>
<accession>A0ABN8NZM3</accession>
<keyword evidence="1" id="KW-1015">Disulfide bond</keyword>
<dbReference type="InterPro" id="IPR036056">
    <property type="entry name" value="Fibrinogen-like_C"/>
</dbReference>
<feature type="domain" description="EGF-like" evidence="3">
    <location>
        <begin position="121"/>
        <end position="159"/>
    </location>
</feature>
<dbReference type="PROSITE" id="PS01186">
    <property type="entry name" value="EGF_2"/>
    <property type="match status" value="1"/>
</dbReference>
<dbReference type="InterPro" id="IPR002181">
    <property type="entry name" value="Fibrinogen_a/b/g_C_dom"/>
</dbReference>
<gene>
    <name evidence="5" type="ORF">PLOB_00032754</name>
</gene>
<comment type="caution">
    <text evidence="5">The sequence shown here is derived from an EMBL/GenBank/DDBJ whole genome shotgun (WGS) entry which is preliminary data.</text>
</comment>
<dbReference type="Pfam" id="PF00147">
    <property type="entry name" value="Fibrinogen_C"/>
    <property type="match status" value="1"/>
</dbReference>
<keyword evidence="2" id="KW-0732">Signal</keyword>
<organism evidence="5 6">
    <name type="scientific">Porites lobata</name>
    <dbReference type="NCBI Taxonomy" id="104759"/>
    <lineage>
        <taxon>Eukaryota</taxon>
        <taxon>Metazoa</taxon>
        <taxon>Cnidaria</taxon>
        <taxon>Anthozoa</taxon>
        <taxon>Hexacorallia</taxon>
        <taxon>Scleractinia</taxon>
        <taxon>Fungiina</taxon>
        <taxon>Poritidae</taxon>
        <taxon>Porites</taxon>
    </lineage>
</organism>
<dbReference type="Pfam" id="PF00008">
    <property type="entry name" value="EGF"/>
    <property type="match status" value="1"/>
</dbReference>